<dbReference type="InterPro" id="IPR045113">
    <property type="entry name" value="Rpb7-like"/>
</dbReference>
<keyword evidence="3" id="KW-0240">DNA-directed RNA polymerase</keyword>
<dbReference type="FunCoup" id="C1E0N5">
    <property type="interactions" value="1883"/>
</dbReference>
<dbReference type="AlphaFoldDB" id="C1E0N5"/>
<dbReference type="RefSeq" id="XP_002500330.1">
    <property type="nucleotide sequence ID" value="XM_002500284.1"/>
</dbReference>
<dbReference type="eggNOG" id="KOG3297">
    <property type="taxonomic scope" value="Eukaryota"/>
</dbReference>
<dbReference type="NCBIfam" id="TIGR00448">
    <property type="entry name" value="rpoE"/>
    <property type="match status" value="1"/>
</dbReference>
<dbReference type="GeneID" id="8241522"/>
<dbReference type="Gene3D" id="2.40.50.140">
    <property type="entry name" value="Nucleic acid-binding proteins"/>
    <property type="match status" value="1"/>
</dbReference>
<reference evidence="8 9" key="1">
    <citation type="journal article" date="2009" name="Science">
        <title>Green evolution and dynamic adaptations revealed by genomes of the marine picoeukaryotes Micromonas.</title>
        <authorList>
            <person name="Worden A.Z."/>
            <person name="Lee J.H."/>
            <person name="Mock T."/>
            <person name="Rouze P."/>
            <person name="Simmons M.P."/>
            <person name="Aerts A.L."/>
            <person name="Allen A.E."/>
            <person name="Cuvelier M.L."/>
            <person name="Derelle E."/>
            <person name="Everett M.V."/>
            <person name="Foulon E."/>
            <person name="Grimwood J."/>
            <person name="Gundlach H."/>
            <person name="Henrissat B."/>
            <person name="Napoli C."/>
            <person name="McDonald S.M."/>
            <person name="Parker M.S."/>
            <person name="Rombauts S."/>
            <person name="Salamov A."/>
            <person name="Von Dassow P."/>
            <person name="Badger J.H."/>
            <person name="Coutinho P.M."/>
            <person name="Demir E."/>
            <person name="Dubchak I."/>
            <person name="Gentemann C."/>
            <person name="Eikrem W."/>
            <person name="Gready J.E."/>
            <person name="John U."/>
            <person name="Lanier W."/>
            <person name="Lindquist E.A."/>
            <person name="Lucas S."/>
            <person name="Mayer K.F."/>
            <person name="Moreau H."/>
            <person name="Not F."/>
            <person name="Otillar R."/>
            <person name="Panaud O."/>
            <person name="Pangilinan J."/>
            <person name="Paulsen I."/>
            <person name="Piegu B."/>
            <person name="Poliakov A."/>
            <person name="Robbens S."/>
            <person name="Schmutz J."/>
            <person name="Toulza E."/>
            <person name="Wyss T."/>
            <person name="Zelensky A."/>
            <person name="Zhou K."/>
            <person name="Armbrust E.V."/>
            <person name="Bhattacharya D."/>
            <person name="Goodenough U.W."/>
            <person name="Van de Peer Y."/>
            <person name="Grigoriev I.V."/>
        </authorList>
    </citation>
    <scope>NUCLEOTIDE SEQUENCE [LARGE SCALE GENOMIC DNA]</scope>
    <source>
        <strain evidence="9">RCC299 / NOUM17</strain>
    </source>
</reference>
<dbReference type="InterPro" id="IPR013238">
    <property type="entry name" value="RNA_pol_III_Rbc25"/>
</dbReference>
<dbReference type="Pfam" id="PF03876">
    <property type="entry name" value="SHS2_Rpb7-N"/>
    <property type="match status" value="1"/>
</dbReference>
<sequence length="201" mass="22788">MFQISRLEDANVKILPENLGKPRLEAITQEIESLYIDKVIKDLGLVITLYEIVSIEGGTVYPGEGSAHFKVEFRVVVFRPFVGEIIEGTLKKADKTGLYVDIGFFSDIFVPEHLMQEPSVFDEDEQLWVWMYEDAKMFMDLEEPVRIRIQGIKFPDQPRTSDELVGRTALEGATPDGTFAPMVVMADINADGLGLISWWKQ</sequence>
<dbReference type="InterPro" id="IPR012340">
    <property type="entry name" value="NA-bd_OB-fold"/>
</dbReference>
<dbReference type="Gene3D" id="3.30.1490.120">
    <property type="entry name" value="RNA polymerase Rpb7-like, N-terminal domain"/>
    <property type="match status" value="1"/>
</dbReference>
<dbReference type="PANTHER" id="PTHR12709">
    <property type="entry name" value="DNA-DIRECTED RNA POLYMERASE II, III"/>
    <property type="match status" value="1"/>
</dbReference>
<evidence type="ECO:0000256" key="4">
    <source>
        <dbReference type="ARBA" id="ARBA00023163"/>
    </source>
</evidence>
<evidence type="ECO:0000313" key="9">
    <source>
        <dbReference type="Proteomes" id="UP000002009"/>
    </source>
</evidence>
<dbReference type="KEGG" id="mis:MICPUN_79748"/>
<evidence type="ECO:0008006" key="10">
    <source>
        <dbReference type="Google" id="ProtNLM"/>
    </source>
</evidence>
<dbReference type="SUPFAM" id="SSF50249">
    <property type="entry name" value="Nucleic acid-binding proteins"/>
    <property type="match status" value="1"/>
</dbReference>
<dbReference type="GO" id="GO:0005666">
    <property type="term" value="C:RNA polymerase III complex"/>
    <property type="evidence" value="ECO:0007669"/>
    <property type="project" value="TreeGrafter"/>
</dbReference>
<dbReference type="EMBL" id="CP001324">
    <property type="protein sequence ID" value="ACO61588.1"/>
    <property type="molecule type" value="Genomic_DNA"/>
</dbReference>
<evidence type="ECO:0000256" key="5">
    <source>
        <dbReference type="ARBA" id="ARBA00023242"/>
    </source>
</evidence>
<dbReference type="STRING" id="296587.C1E0N5"/>
<feature type="domain" description="RNA polymerase Rpb7-like N-terminal" evidence="6">
    <location>
        <begin position="11"/>
        <end position="65"/>
    </location>
</feature>
<dbReference type="Pfam" id="PF08292">
    <property type="entry name" value="RNA_pol_Rbc25"/>
    <property type="match status" value="1"/>
</dbReference>
<keyword evidence="9" id="KW-1185">Reference proteome</keyword>
<evidence type="ECO:0000259" key="7">
    <source>
        <dbReference type="Pfam" id="PF08292"/>
    </source>
</evidence>
<comment type="subcellular location">
    <subcellularLocation>
        <location evidence="1">Nucleus</location>
    </subcellularLocation>
</comment>
<evidence type="ECO:0000313" key="8">
    <source>
        <dbReference type="EMBL" id="ACO61588.1"/>
    </source>
</evidence>
<evidence type="ECO:0000256" key="3">
    <source>
        <dbReference type="ARBA" id="ARBA00022478"/>
    </source>
</evidence>
<dbReference type="OMA" id="LGPTLWW"/>
<gene>
    <name evidence="8" type="ORF">MICPUN_79748</name>
</gene>
<dbReference type="SUPFAM" id="SSF88798">
    <property type="entry name" value="N-terminal, heterodimerisation domain of RBP7 (RpoE)"/>
    <property type="match status" value="1"/>
</dbReference>
<comment type="similarity">
    <text evidence="2">Belongs to the eukaryotic RPB7/RPC8 RNA polymerase subunit family.</text>
</comment>
<dbReference type="InParanoid" id="C1E0N5"/>
<dbReference type="InterPro" id="IPR005576">
    <property type="entry name" value="Rpb7-like_N"/>
</dbReference>
<evidence type="ECO:0000256" key="2">
    <source>
        <dbReference type="ARBA" id="ARBA00009307"/>
    </source>
</evidence>
<protein>
    <recommendedName>
        <fullName evidence="10">DNA-directed RNA polymerase</fullName>
    </recommendedName>
</protein>
<keyword evidence="5" id="KW-0539">Nucleus</keyword>
<name>C1E0N5_MICCC</name>
<dbReference type="PANTHER" id="PTHR12709:SF1">
    <property type="entry name" value="DNA-DIRECTED RNA POLYMERASE III SUBUNIT RPC8"/>
    <property type="match status" value="1"/>
</dbReference>
<dbReference type="InterPro" id="IPR036898">
    <property type="entry name" value="RNA_pol_Rpb7-like_N_sf"/>
</dbReference>
<proteinExistence type="inferred from homology"/>
<evidence type="ECO:0000256" key="1">
    <source>
        <dbReference type="ARBA" id="ARBA00004123"/>
    </source>
</evidence>
<dbReference type="InterPro" id="IPR004519">
    <property type="entry name" value="RNAP_E/RPC8"/>
</dbReference>
<dbReference type="GO" id="GO:0003899">
    <property type="term" value="F:DNA-directed RNA polymerase activity"/>
    <property type="evidence" value="ECO:0007669"/>
    <property type="project" value="InterPro"/>
</dbReference>
<evidence type="ECO:0000259" key="6">
    <source>
        <dbReference type="Pfam" id="PF03876"/>
    </source>
</evidence>
<dbReference type="CDD" id="cd04330">
    <property type="entry name" value="RNAP_III_Rpc25_N"/>
    <property type="match status" value="1"/>
</dbReference>
<feature type="domain" description="RNA polymerase III subunit Rpc25" evidence="7">
    <location>
        <begin position="84"/>
        <end position="199"/>
    </location>
</feature>
<accession>C1E0N5</accession>
<keyword evidence="4" id="KW-0804">Transcription</keyword>
<organism evidence="8 9">
    <name type="scientific">Micromonas commoda (strain RCC299 / NOUM17 / CCMP2709)</name>
    <name type="common">Picoplanktonic green alga</name>
    <dbReference type="NCBI Taxonomy" id="296587"/>
    <lineage>
        <taxon>Eukaryota</taxon>
        <taxon>Viridiplantae</taxon>
        <taxon>Chlorophyta</taxon>
        <taxon>Mamiellophyceae</taxon>
        <taxon>Mamiellales</taxon>
        <taxon>Mamiellaceae</taxon>
        <taxon>Micromonas</taxon>
    </lineage>
</organism>
<dbReference type="GO" id="GO:0006384">
    <property type="term" value="P:transcription initiation at RNA polymerase III promoter"/>
    <property type="evidence" value="ECO:0007669"/>
    <property type="project" value="TreeGrafter"/>
</dbReference>
<dbReference type="Proteomes" id="UP000002009">
    <property type="component" value="Chromosome 3"/>
</dbReference>
<dbReference type="GO" id="GO:0003677">
    <property type="term" value="F:DNA binding"/>
    <property type="evidence" value="ECO:0007669"/>
    <property type="project" value="InterPro"/>
</dbReference>
<dbReference type="OrthoDB" id="10256606at2759"/>